<comment type="caution">
    <text evidence="2">The sequence shown here is derived from an EMBL/GenBank/DDBJ whole genome shotgun (WGS) entry which is preliminary data.</text>
</comment>
<dbReference type="NCBIfam" id="TIGR04088">
    <property type="entry name" value="cognate_SipW"/>
    <property type="match status" value="1"/>
</dbReference>
<evidence type="ECO:0000313" key="2">
    <source>
        <dbReference type="EMBL" id="KQL52780.1"/>
    </source>
</evidence>
<dbReference type="NCBIfam" id="TIGR04087">
    <property type="entry name" value="YqxM_for_SipW"/>
    <property type="match status" value="1"/>
</dbReference>
<dbReference type="InterPro" id="IPR023833">
    <property type="entry name" value="Signal_pept_SipW-depend-type"/>
</dbReference>
<feature type="region of interest" description="Disordered" evidence="1">
    <location>
        <begin position="157"/>
        <end position="246"/>
    </location>
</feature>
<accession>A0A0Q3WW70</accession>
<name>A0A0Q3WW70_9BACI</name>
<dbReference type="AlphaFoldDB" id="A0A0Q3WW70"/>
<feature type="compositionally biased region" description="Basic and acidic residues" evidence="1">
    <location>
        <begin position="168"/>
        <end position="184"/>
    </location>
</feature>
<evidence type="ECO:0000256" key="1">
    <source>
        <dbReference type="SAM" id="MobiDB-lite"/>
    </source>
</evidence>
<dbReference type="PATRIC" id="fig|157838.3.peg.909"/>
<keyword evidence="3" id="KW-1185">Reference proteome</keyword>
<reference evidence="2 3" key="1">
    <citation type="submission" date="2015-09" db="EMBL/GenBank/DDBJ databases">
        <title>Genome sequencing project for genomic taxonomy and phylogenomics of Bacillus-like bacteria.</title>
        <authorList>
            <person name="Liu B."/>
            <person name="Wang J."/>
            <person name="Zhu Y."/>
            <person name="Liu G."/>
            <person name="Chen Q."/>
            <person name="Chen Z."/>
            <person name="Lan J."/>
            <person name="Che J."/>
            <person name="Ge C."/>
            <person name="Shi H."/>
            <person name="Pan Z."/>
            <person name="Liu X."/>
        </authorList>
    </citation>
    <scope>NUCLEOTIDE SEQUENCE [LARGE SCALE GENOMIC DNA]</scope>
    <source>
        <strain evidence="2 3">LMG 18435</strain>
    </source>
</reference>
<dbReference type="Proteomes" id="UP000051888">
    <property type="component" value="Unassembled WGS sequence"/>
</dbReference>
<sequence>MIKILAIWYIAIFTGSYLSSNTSAYFSSTSEVNGVLQAGTWEKENPDNGPWDKSSLSFNGNDQTINSCSTTNISVDIKNSGNNMEGQASYEVYYAENGNPKKGVKVGEGTILAISSNDSISLSYDAEKPGNYKFKAYQRPGHPGQGELWSQTISITCDKQSDASSTNDGKDTDKNQDNPNKTDSDQSNLDSQQNTESKQSDKQNNADNQSDTSSSKNNAEKVESAENANQQANDNSQNANKDGANK</sequence>
<dbReference type="GO" id="GO:0097311">
    <property type="term" value="C:bacterial biofilm matrix"/>
    <property type="evidence" value="ECO:0007669"/>
    <property type="project" value="InterPro"/>
</dbReference>
<dbReference type="InterPro" id="IPR023848">
    <property type="entry name" value="TasA"/>
</dbReference>
<dbReference type="STRING" id="157838.AN964_04095"/>
<proteinExistence type="predicted"/>
<feature type="compositionally biased region" description="Low complexity" evidence="1">
    <location>
        <begin position="225"/>
        <end position="240"/>
    </location>
</feature>
<dbReference type="EMBL" id="LJJC01000004">
    <property type="protein sequence ID" value="KQL52780.1"/>
    <property type="molecule type" value="Genomic_DNA"/>
</dbReference>
<feature type="compositionally biased region" description="Polar residues" evidence="1">
    <location>
        <begin position="157"/>
        <end position="167"/>
    </location>
</feature>
<feature type="compositionally biased region" description="Polar residues" evidence="1">
    <location>
        <begin position="185"/>
        <end position="217"/>
    </location>
</feature>
<gene>
    <name evidence="2" type="ORF">AN964_04095</name>
</gene>
<evidence type="ECO:0000313" key="3">
    <source>
        <dbReference type="Proteomes" id="UP000051888"/>
    </source>
</evidence>
<evidence type="ECO:0008006" key="4">
    <source>
        <dbReference type="Google" id="ProtNLM"/>
    </source>
</evidence>
<organism evidence="2 3">
    <name type="scientific">Heyndrickxia shackletonii</name>
    <dbReference type="NCBI Taxonomy" id="157838"/>
    <lineage>
        <taxon>Bacteria</taxon>
        <taxon>Bacillati</taxon>
        <taxon>Bacillota</taxon>
        <taxon>Bacilli</taxon>
        <taxon>Bacillales</taxon>
        <taxon>Bacillaceae</taxon>
        <taxon>Heyndrickxia</taxon>
    </lineage>
</organism>
<protein>
    <recommendedName>
        <fullName evidence="4">Amyloid fiber anchoring/assembly protein TapA</fullName>
    </recommendedName>
</protein>